<feature type="compositionally biased region" description="Low complexity" evidence="1">
    <location>
        <begin position="11"/>
        <end position="21"/>
    </location>
</feature>
<sequence>MSDGPEENPAEVESSGELAAAAEEHDPTGVDLARQIAASVSAIKRPAAKPRKRRPPRPTGVQSSGSHPDDRDPMLVGDALDRLVGEKGWNTQVNIHLLLGNWPRLVGAVNAQHSQPESFADGILTVRTSSTAWATQLRLFAPQLVARLNKDLGDGSVTRINVKGPDAPSWKHGRRSVRGRGPRDTYG</sequence>
<dbReference type="Proteomes" id="UP001442841">
    <property type="component" value="Chromosome"/>
</dbReference>
<accession>A0ABZ3FSX4</accession>
<gene>
    <name evidence="2" type="ORF">AADG42_18305</name>
</gene>
<feature type="region of interest" description="Disordered" evidence="1">
    <location>
        <begin position="1"/>
        <end position="74"/>
    </location>
</feature>
<evidence type="ECO:0000256" key="1">
    <source>
        <dbReference type="SAM" id="MobiDB-lite"/>
    </source>
</evidence>
<dbReference type="InterPro" id="IPR007922">
    <property type="entry name" value="DciA-like"/>
</dbReference>
<evidence type="ECO:0000313" key="3">
    <source>
        <dbReference type="Proteomes" id="UP001442841"/>
    </source>
</evidence>
<feature type="compositionally biased region" description="Acidic residues" evidence="1">
    <location>
        <begin position="1"/>
        <end position="10"/>
    </location>
</feature>
<dbReference type="EMBL" id="CP154795">
    <property type="protein sequence ID" value="XAN09187.1"/>
    <property type="molecule type" value="Genomic_DNA"/>
</dbReference>
<dbReference type="PANTHER" id="PTHR36456">
    <property type="entry name" value="UPF0232 PROTEIN SCO3875"/>
    <property type="match status" value="1"/>
</dbReference>
<dbReference type="Pfam" id="PF05258">
    <property type="entry name" value="DciA"/>
    <property type="match status" value="1"/>
</dbReference>
<protein>
    <submittedName>
        <fullName evidence="2">DciA family protein</fullName>
    </submittedName>
</protein>
<feature type="region of interest" description="Disordered" evidence="1">
    <location>
        <begin position="159"/>
        <end position="187"/>
    </location>
</feature>
<proteinExistence type="predicted"/>
<name>A0ABZ3FSX4_9ACTN</name>
<evidence type="ECO:0000313" key="2">
    <source>
        <dbReference type="EMBL" id="XAN09187.1"/>
    </source>
</evidence>
<organism evidence="2 3">
    <name type="scientific">Ammonicoccus fulvus</name>
    <dbReference type="NCBI Taxonomy" id="3138240"/>
    <lineage>
        <taxon>Bacteria</taxon>
        <taxon>Bacillati</taxon>
        <taxon>Actinomycetota</taxon>
        <taxon>Actinomycetes</taxon>
        <taxon>Propionibacteriales</taxon>
        <taxon>Propionibacteriaceae</taxon>
        <taxon>Ammonicoccus</taxon>
    </lineage>
</organism>
<reference evidence="2 3" key="1">
    <citation type="submission" date="2024-04" db="EMBL/GenBank/DDBJ databases">
        <title>Isolation of an actinomycete strain from pig manure.</title>
        <authorList>
            <person name="Gong T."/>
            <person name="Yu Z."/>
            <person name="An M."/>
            <person name="Wei C."/>
            <person name="Yang W."/>
            <person name="Liu L."/>
        </authorList>
    </citation>
    <scope>NUCLEOTIDE SEQUENCE [LARGE SCALE GENOMIC DNA]</scope>
    <source>
        <strain evidence="2 3">ZF39</strain>
    </source>
</reference>
<feature type="compositionally biased region" description="Basic residues" evidence="1">
    <location>
        <begin position="171"/>
        <end position="180"/>
    </location>
</feature>
<dbReference type="PANTHER" id="PTHR36456:SF1">
    <property type="entry name" value="UPF0232 PROTEIN SCO3875"/>
    <property type="match status" value="1"/>
</dbReference>
<feature type="compositionally biased region" description="Basic residues" evidence="1">
    <location>
        <begin position="46"/>
        <end position="56"/>
    </location>
</feature>
<dbReference type="RefSeq" id="WP_425310644.1">
    <property type="nucleotide sequence ID" value="NZ_CP154795.1"/>
</dbReference>
<keyword evidence="3" id="KW-1185">Reference proteome</keyword>